<name>A0A0W0FX71_MONRR</name>
<organism evidence="1 2">
    <name type="scientific">Moniliophthora roreri</name>
    <name type="common">Frosty pod rot fungus</name>
    <name type="synonym">Monilia roreri</name>
    <dbReference type="NCBI Taxonomy" id="221103"/>
    <lineage>
        <taxon>Eukaryota</taxon>
        <taxon>Fungi</taxon>
        <taxon>Dikarya</taxon>
        <taxon>Basidiomycota</taxon>
        <taxon>Agaricomycotina</taxon>
        <taxon>Agaricomycetes</taxon>
        <taxon>Agaricomycetidae</taxon>
        <taxon>Agaricales</taxon>
        <taxon>Marasmiineae</taxon>
        <taxon>Marasmiaceae</taxon>
        <taxon>Moniliophthora</taxon>
    </lineage>
</organism>
<reference evidence="1 2" key="1">
    <citation type="submission" date="2015-12" db="EMBL/GenBank/DDBJ databases">
        <title>Draft genome sequence of Moniliophthora roreri, the causal agent of frosty pod rot of cacao.</title>
        <authorList>
            <person name="Aime M.C."/>
            <person name="Diaz-Valderrama J.R."/>
            <person name="Kijpornyongpan T."/>
            <person name="Phillips-Mora W."/>
        </authorList>
    </citation>
    <scope>NUCLEOTIDE SEQUENCE [LARGE SCALE GENOMIC DNA]</scope>
    <source>
        <strain evidence="1 2">MCA 2952</strain>
    </source>
</reference>
<sequence>MKIRSLQAPFSGTCGLQTDSDSSYTATSLPFNSIFNFNMSAAQTPYLFDLRTDTEQITPPLELRPSEEDTALL</sequence>
<proteinExistence type="predicted"/>
<comment type="caution">
    <text evidence="1">The sequence shown here is derived from an EMBL/GenBank/DDBJ whole genome shotgun (WGS) entry which is preliminary data.</text>
</comment>
<dbReference type="AlphaFoldDB" id="A0A0W0FX71"/>
<evidence type="ECO:0000313" key="1">
    <source>
        <dbReference type="EMBL" id="KTB40925.1"/>
    </source>
</evidence>
<protein>
    <submittedName>
        <fullName evidence="1">Uncharacterized protein</fullName>
    </submittedName>
</protein>
<evidence type="ECO:0000313" key="2">
    <source>
        <dbReference type="Proteomes" id="UP000054988"/>
    </source>
</evidence>
<dbReference type="Proteomes" id="UP000054988">
    <property type="component" value="Unassembled WGS sequence"/>
</dbReference>
<gene>
    <name evidence="1" type="ORF">WG66_6504</name>
</gene>
<accession>A0A0W0FX71</accession>
<dbReference type="EMBL" id="LATX01001533">
    <property type="protein sequence ID" value="KTB40925.1"/>
    <property type="molecule type" value="Genomic_DNA"/>
</dbReference>